<dbReference type="Proteomes" id="UP000224006">
    <property type="component" value="Chromosome VIII"/>
</dbReference>
<keyword evidence="1" id="KW-0812">Transmembrane</keyword>
<feature type="chain" id="PRO_5012134380" description="Transmembrane protein" evidence="2">
    <location>
        <begin position="32"/>
        <end position="545"/>
    </location>
</feature>
<dbReference type="OrthoDB" id="333051at2759"/>
<dbReference type="AlphaFoldDB" id="A0A2A9MBD7"/>
<keyword evidence="1" id="KW-1133">Transmembrane helix</keyword>
<name>A0A2A9MBD7_BESBE</name>
<evidence type="ECO:0000256" key="1">
    <source>
        <dbReference type="SAM" id="Phobius"/>
    </source>
</evidence>
<feature type="signal peptide" evidence="2">
    <location>
        <begin position="1"/>
        <end position="31"/>
    </location>
</feature>
<keyword evidence="1" id="KW-0472">Membrane</keyword>
<evidence type="ECO:0000313" key="3">
    <source>
        <dbReference type="EMBL" id="PFH33236.1"/>
    </source>
</evidence>
<dbReference type="EMBL" id="NWUJ01000009">
    <property type="protein sequence ID" value="PFH33236.1"/>
    <property type="molecule type" value="Genomic_DNA"/>
</dbReference>
<comment type="caution">
    <text evidence="3">The sequence shown here is derived from an EMBL/GenBank/DDBJ whole genome shotgun (WGS) entry which is preliminary data.</text>
</comment>
<dbReference type="RefSeq" id="XP_029217245.1">
    <property type="nucleotide sequence ID" value="XM_029366785.1"/>
</dbReference>
<dbReference type="KEGG" id="bbes:BESB_084350"/>
<accession>A0A2A9MBD7</accession>
<keyword evidence="4" id="KW-1185">Reference proteome</keyword>
<evidence type="ECO:0000313" key="4">
    <source>
        <dbReference type="Proteomes" id="UP000224006"/>
    </source>
</evidence>
<keyword evidence="2" id="KW-0732">Signal</keyword>
<sequence length="545" mass="60649">MSELVTTTHGPRERFSVRFLCFLLFTSICLSGQVFAHADSLEVSLCDGQEKEGSPCDPTNQDVTPPSYIVVSTTTSGFLSRTTLQPTARDGYLEGFEIPRPVLAFPDIAIVEDPKDVAKKAGQLEGLPSATVEYIKVSDSPRMVLTRKGLCLKEFDSASVHVEQIHEFAGRHLLTLGFPRAQSFAGSSDTVQKLVAESITDVSMDPSGWERRSDAYLVCLDKYQFPKMWPERKAVSFPEFKEGSWRKRVKVLEVVPFSVAGEKSTHSYNLLLTLSVTVPWVEETHRRSSGSVSYAHGDGHDDFDMEIFKREEDNLQVEKFLFEIKLVVKKPYHFAVAVGLLHGAVCMLSRERDAEPIDFSCPVFDRLWKRLQTLREQETKIKKRAKAHSILASAAAGAAALGIWSIIWGLTQPRKLRKRLDNTLPQLLEYQFKLAQQTALSDVSLMVRPTNMMTMWSTRHRNPRAAAGGIAEGVGFWTFLSGLVGTSAAMVNKVTTVDVEEKANKRIKASLGQRLAAAAASAVTLFRKGTPSVLRILFIVSDDFQ</sequence>
<proteinExistence type="predicted"/>
<organism evidence="3 4">
    <name type="scientific">Besnoitia besnoiti</name>
    <name type="common">Apicomplexan protozoan</name>
    <dbReference type="NCBI Taxonomy" id="94643"/>
    <lineage>
        <taxon>Eukaryota</taxon>
        <taxon>Sar</taxon>
        <taxon>Alveolata</taxon>
        <taxon>Apicomplexa</taxon>
        <taxon>Conoidasida</taxon>
        <taxon>Coccidia</taxon>
        <taxon>Eucoccidiorida</taxon>
        <taxon>Eimeriorina</taxon>
        <taxon>Sarcocystidae</taxon>
        <taxon>Besnoitia</taxon>
    </lineage>
</organism>
<reference evidence="3 4" key="1">
    <citation type="submission" date="2017-09" db="EMBL/GenBank/DDBJ databases">
        <title>Genome sequencing of Besnoitia besnoiti strain Bb-Ger1.</title>
        <authorList>
            <person name="Schares G."/>
            <person name="Venepally P."/>
            <person name="Lorenzi H.A."/>
        </authorList>
    </citation>
    <scope>NUCLEOTIDE SEQUENCE [LARGE SCALE GENOMIC DNA]</scope>
    <source>
        <strain evidence="3 4">Bb-Ger1</strain>
    </source>
</reference>
<evidence type="ECO:0000256" key="2">
    <source>
        <dbReference type="SAM" id="SignalP"/>
    </source>
</evidence>
<gene>
    <name evidence="3" type="ORF">BESB_084350</name>
</gene>
<dbReference type="VEuPathDB" id="ToxoDB:BESB_084350"/>
<protein>
    <recommendedName>
        <fullName evidence="5">Transmembrane protein</fullName>
    </recommendedName>
</protein>
<feature type="transmembrane region" description="Helical" evidence="1">
    <location>
        <begin position="390"/>
        <end position="410"/>
    </location>
</feature>
<evidence type="ECO:0008006" key="5">
    <source>
        <dbReference type="Google" id="ProtNLM"/>
    </source>
</evidence>
<dbReference type="GeneID" id="40313361"/>